<sequence length="1329" mass="153617">MDALIWNIRSVNTHQAFEMLIKSHRNNHYEFIGLMESMQQARTLEKYRNRIGFAQAIANVSNKIWAFIDEVYEVTVMYNLVQQLTLRLYHSETHVEFVLTLVYTKCDAIERIELWDSLYYMTSDMTIPWLVGGDFNVIWDKEEIFGGLTVHLNEIDDFRHCINTCNLSDLGFKGSIFTWLNGKAEKDWSDHSPMQLRCDIKNPPVKKPFRFLNFWVEHASFKEVVKQNWNADFSANPYVLFNHKLKKVKKALSGWSKSTYGDIFQKIASLEEVVIVHEAEFEANPTKQNRQRNNKFFHTQVRGRRKKLQLSRIQNSQGMWIEEEEEIVAEAIQFFQDQFSESAAPTSFDIIRHVPSLIDSGQNEDLIKQPTLEEVRAVVFGLNGDSAGGPDGFTGKFYQSCWDIIGDDLFDMVRAFFNRHELPKCVTHTNLVLLPKKKEVCTFSDLRPISLRRSIVENILLTQEIVTDMRLRIKAGPNVVLKLDMTKAYDRLSWLFLTKVLRKMGFSERFIGMVFGIVSNNWYSVLINGQAHGFFKSSRGVKQGDPLFPTLFILAAEALSRGLNALHLNLHFCGYALPKWSPKINYLTYADDTIIFSSSDDTSLRHIMEVLAAYEEASGQQVNKAKSAVYLHHLTDSEVAEKVERVTGIKRQEFPIVYLGCPIFYSRRKMEYYQPMITKVLDRLPSWKGKLLSIGGREILIAHVLQSMPIHLLSAVNPPAYVINRLHKIFAQFFWSSSVTGNNRHWASWSTLCMPQEEWGIGFRSLHDVAKALFCKLWWKYRTKPSLWSSFMSQKYCKKMNSVVVPWRKGSHVWRKMLECRDLVEHLIIWQPRMGSSLFWYENWTGLGALYFLIPQNFGVDESVHNVWDVVDGGEWNTQRLYEILPEEFAEHIIVNLQPPAAQGVLDVPIWSLESKGRFSVRTIWEYVRNRAEPMSAYKKIWVKGLPYKIAFFMWKVWRNKLPLDDFFRRLGYQMASKCWCCADPLEETTQHLFFTSYAANKVWRYYLGHAGIVTEGLTLHQSLIKVWKPGISQVSHRWPDMLKMMEQFTPNLRYTKVNWDFPKQGRVKVNTDGASRGNPGRSSIGFVLRNEEGDVLYACGKEIQEGTNSIAEDKAISEALKFCVQHDYVLIDLHTDSMVLQKVITGEWKPPWVLGSLVEEIMDLMKRANVKISHTLREGNKLADHIANYALDNGLLECYGFEDLDIQGRKLVNSDKLQCPYIRVSDSRRYEEVEELHHLQRGIKGVSTNAAAMFRILRELFMVVLVLCTQPREGNSNPNIVAEENQKFLMSLKQQGGTLIRGDRSKECMYKEGLGGGAFQQNKQGPDS</sequence>
<reference evidence="2" key="2">
    <citation type="submission" date="2025-08" db="UniProtKB">
        <authorList>
            <consortium name="RefSeq"/>
        </authorList>
    </citation>
    <scope>IDENTIFICATION</scope>
    <source>
        <tissue evidence="2">Leaf</tissue>
    </source>
</reference>
<gene>
    <name evidence="2" type="primary">LOC107765613</name>
</gene>
<accession>A0AC58TPJ0</accession>
<evidence type="ECO:0000313" key="2">
    <source>
        <dbReference type="RefSeq" id="XP_075099140.1"/>
    </source>
</evidence>
<name>A0AC58TPJ0_TOBAC</name>
<keyword evidence="1" id="KW-1185">Reference proteome</keyword>
<evidence type="ECO:0000313" key="1">
    <source>
        <dbReference type="Proteomes" id="UP000790787"/>
    </source>
</evidence>
<reference evidence="1" key="1">
    <citation type="journal article" date="2014" name="Nat. Commun.">
        <title>The tobacco genome sequence and its comparison with those of tomato and potato.</title>
        <authorList>
            <person name="Sierro N."/>
            <person name="Battey J.N."/>
            <person name="Ouadi S."/>
            <person name="Bakaher N."/>
            <person name="Bovet L."/>
            <person name="Willig A."/>
            <person name="Goepfert S."/>
            <person name="Peitsch M.C."/>
            <person name="Ivanov N.V."/>
        </authorList>
    </citation>
    <scope>NUCLEOTIDE SEQUENCE [LARGE SCALE GENOMIC DNA]</scope>
</reference>
<dbReference type="RefSeq" id="XP_075099140.1">
    <property type="nucleotide sequence ID" value="XM_075243039.1"/>
</dbReference>
<protein>
    <submittedName>
        <fullName evidence="2">Uncharacterized protein LOC107765613</fullName>
    </submittedName>
</protein>
<proteinExistence type="predicted"/>
<dbReference type="Proteomes" id="UP000790787">
    <property type="component" value="Chromosome 22"/>
</dbReference>
<organism evidence="1 2">
    <name type="scientific">Nicotiana tabacum</name>
    <name type="common">Common tobacco</name>
    <dbReference type="NCBI Taxonomy" id="4097"/>
    <lineage>
        <taxon>Eukaryota</taxon>
        <taxon>Viridiplantae</taxon>
        <taxon>Streptophyta</taxon>
        <taxon>Embryophyta</taxon>
        <taxon>Tracheophyta</taxon>
        <taxon>Spermatophyta</taxon>
        <taxon>Magnoliopsida</taxon>
        <taxon>eudicotyledons</taxon>
        <taxon>Gunneridae</taxon>
        <taxon>Pentapetalae</taxon>
        <taxon>asterids</taxon>
        <taxon>lamiids</taxon>
        <taxon>Solanales</taxon>
        <taxon>Solanaceae</taxon>
        <taxon>Nicotianoideae</taxon>
        <taxon>Nicotianeae</taxon>
        <taxon>Nicotiana</taxon>
    </lineage>
</organism>